<evidence type="ECO:0000313" key="1">
    <source>
        <dbReference type="EMBL" id="GAA2628238.1"/>
    </source>
</evidence>
<dbReference type="SUPFAM" id="SSF48371">
    <property type="entry name" value="ARM repeat"/>
    <property type="match status" value="1"/>
</dbReference>
<dbReference type="InterPro" id="IPR016024">
    <property type="entry name" value="ARM-type_fold"/>
</dbReference>
<protein>
    <submittedName>
        <fullName evidence="1">Uncharacterized protein</fullName>
    </submittedName>
</protein>
<proteinExistence type="predicted"/>
<dbReference type="Proteomes" id="UP001501509">
    <property type="component" value="Unassembled WGS sequence"/>
</dbReference>
<gene>
    <name evidence="1" type="ORF">GCM10010411_76960</name>
</gene>
<comment type="caution">
    <text evidence="1">The sequence shown here is derived from an EMBL/GenBank/DDBJ whole genome shotgun (WGS) entry which is preliminary data.</text>
</comment>
<accession>A0ABN3QJR0</accession>
<name>A0ABN3QJR0_9ACTN</name>
<keyword evidence="2" id="KW-1185">Reference proteome</keyword>
<organism evidence="1 2">
    <name type="scientific">Actinomadura fulvescens</name>
    <dbReference type="NCBI Taxonomy" id="46160"/>
    <lineage>
        <taxon>Bacteria</taxon>
        <taxon>Bacillati</taxon>
        <taxon>Actinomycetota</taxon>
        <taxon>Actinomycetes</taxon>
        <taxon>Streptosporangiales</taxon>
        <taxon>Thermomonosporaceae</taxon>
        <taxon>Actinomadura</taxon>
    </lineage>
</organism>
<sequence length="674" mass="71866">MLFVGMMDVVTDLANWKSRAADLDPAVAAEVWADPSAPASVLRDPPAAVVEFLLGDGAWQGSLSAVLRNPALPMNVLAMLAARAKGQARSAISRHALRSGADVPRLTAAAPAITAAELGRVVDGLRYGWEYRRDPGAAQATMAKMLRALTTSSDLRCRALAAEAFPLIVGPRHRYTKGEVSATKLIADPEVAVLVALARNRHMRVLPESQEGLAVRRALLDHSAPRVRAAARRAGIHVLDSHIFAALSAADGRPVPVDAAASGVELADPLDDPAPSVRVTAIAGGIPEQDGARWARVLADPSPQVRKAAATRGFSTPSFVWAGLAEDPDPAVRAAVAQSRWAPAELQRRLLSDTDPKVATAAEARDPLSRPVGVRPGVPADGEIMLPVSFTHDQQLRRLDLTAVTLNLTQQHRLAIAARADAEARAEARARVIARLRSSRAAGWVADRWERWCDVFAVPAPAHSMIGLERRLAAPFVGAATADDRITGALALFDAVLGLAAAPGFAVPDHRPEHRSDTLHASAEEHNEQEAADLALLTGPWEQVLLPTLVTVDTVYGPRTPAARQLLTTAARLPRTRLDSLLTTRISIDDQRWRSARREAVDAVAGPHDQVYAAHFLFWDAVTVAELAAWQRPTDPLLADALWAASAVVLYGEQMSAATVETLTSPCTAAGLPL</sequence>
<reference evidence="1 2" key="1">
    <citation type="journal article" date="2019" name="Int. J. Syst. Evol. Microbiol.">
        <title>The Global Catalogue of Microorganisms (GCM) 10K type strain sequencing project: providing services to taxonomists for standard genome sequencing and annotation.</title>
        <authorList>
            <consortium name="The Broad Institute Genomics Platform"/>
            <consortium name="The Broad Institute Genome Sequencing Center for Infectious Disease"/>
            <person name="Wu L."/>
            <person name="Ma J."/>
        </authorList>
    </citation>
    <scope>NUCLEOTIDE SEQUENCE [LARGE SCALE GENOMIC DNA]</scope>
    <source>
        <strain evidence="1 2">JCM 6833</strain>
    </source>
</reference>
<evidence type="ECO:0000313" key="2">
    <source>
        <dbReference type="Proteomes" id="UP001501509"/>
    </source>
</evidence>
<dbReference type="EMBL" id="BAAATD010000013">
    <property type="protein sequence ID" value="GAA2628238.1"/>
    <property type="molecule type" value="Genomic_DNA"/>
</dbReference>